<dbReference type="Proteomes" id="UP001189429">
    <property type="component" value="Unassembled WGS sequence"/>
</dbReference>
<evidence type="ECO:0000313" key="2">
    <source>
        <dbReference type="EMBL" id="CAK0810646.1"/>
    </source>
</evidence>
<keyword evidence="3" id="KW-1185">Reference proteome</keyword>
<evidence type="ECO:0000313" key="3">
    <source>
        <dbReference type="Proteomes" id="UP001189429"/>
    </source>
</evidence>
<evidence type="ECO:0008006" key="4">
    <source>
        <dbReference type="Google" id="ProtNLM"/>
    </source>
</evidence>
<sequence length="200" mass="21387">PREGPVVQGPFPSGPVPLKWHGSGGGGKAEHPTRLLAPRGRQIAGISAEITAMRRENAAKLMLEEGKIEAQAEAYESSKRATGKMKASEKTAQGKKELAKAEGTASSAFQARRAQEQEMLRLGVVERIADNPDVRVVSSLENNLGLAPDNSLVTQIAQQGMEAIRTRLAEWTSGSASRLNMSSVAMGGVHRPVPQQQVMK</sequence>
<organism evidence="2 3">
    <name type="scientific">Prorocentrum cordatum</name>
    <dbReference type="NCBI Taxonomy" id="2364126"/>
    <lineage>
        <taxon>Eukaryota</taxon>
        <taxon>Sar</taxon>
        <taxon>Alveolata</taxon>
        <taxon>Dinophyceae</taxon>
        <taxon>Prorocentrales</taxon>
        <taxon>Prorocentraceae</taxon>
        <taxon>Prorocentrum</taxon>
    </lineage>
</organism>
<evidence type="ECO:0000256" key="1">
    <source>
        <dbReference type="SAM" id="MobiDB-lite"/>
    </source>
</evidence>
<feature type="region of interest" description="Disordered" evidence="1">
    <location>
        <begin position="1"/>
        <end position="40"/>
    </location>
</feature>
<dbReference type="EMBL" id="CAUYUJ010004706">
    <property type="protein sequence ID" value="CAK0810646.1"/>
    <property type="molecule type" value="Genomic_DNA"/>
</dbReference>
<accession>A0ABN9QXB3</accession>
<gene>
    <name evidence="2" type="ORF">PCOR1329_LOCUS15544</name>
</gene>
<comment type="caution">
    <text evidence="2">The sequence shown here is derived from an EMBL/GenBank/DDBJ whole genome shotgun (WGS) entry which is preliminary data.</text>
</comment>
<protein>
    <recommendedName>
        <fullName evidence="4">Prohibitin</fullName>
    </recommendedName>
</protein>
<name>A0ABN9QXB3_9DINO</name>
<reference evidence="2" key="1">
    <citation type="submission" date="2023-10" db="EMBL/GenBank/DDBJ databases">
        <authorList>
            <person name="Chen Y."/>
            <person name="Shah S."/>
            <person name="Dougan E. K."/>
            <person name="Thang M."/>
            <person name="Chan C."/>
        </authorList>
    </citation>
    <scope>NUCLEOTIDE SEQUENCE [LARGE SCALE GENOMIC DNA]</scope>
</reference>
<proteinExistence type="predicted"/>
<feature type="non-terminal residue" evidence="2">
    <location>
        <position position="1"/>
    </location>
</feature>